<sequence length="84" mass="8755">MPLRLAAGISTAHTDYGTVLLNQRSGEYWELNPTGTLVLRTLLDGGDEADAAKVLVAAFDTSPSQAAHDVGELTAQLRSSGLAS</sequence>
<dbReference type="Gene3D" id="1.10.10.1150">
    <property type="entry name" value="Coenzyme PQQ synthesis protein D (PqqD)"/>
    <property type="match status" value="1"/>
</dbReference>
<proteinExistence type="predicted"/>
<keyword evidence="2" id="KW-1185">Reference proteome</keyword>
<evidence type="ECO:0008006" key="3">
    <source>
        <dbReference type="Google" id="ProtNLM"/>
    </source>
</evidence>
<protein>
    <recommendedName>
        <fullName evidence="3">Lasso peptide biosynthesis PqqD family chaperone</fullName>
    </recommendedName>
</protein>
<dbReference type="InterPro" id="IPR008792">
    <property type="entry name" value="PQQD"/>
</dbReference>
<reference evidence="1" key="1">
    <citation type="submission" date="2024-05" db="EMBL/GenBank/DDBJ databases">
        <title>Whole genome shotgun sequence of Streptomyces violascens NBRC 12920.</title>
        <authorList>
            <person name="Komaki H."/>
            <person name="Tamura T."/>
        </authorList>
    </citation>
    <scope>NUCLEOTIDE SEQUENCE</scope>
    <source>
        <strain evidence="1">NBRC 12920</strain>
    </source>
</reference>
<dbReference type="NCBIfam" id="NF033530">
    <property type="entry name" value="lasso_PqqD_Strm"/>
    <property type="match status" value="1"/>
</dbReference>
<dbReference type="InterPro" id="IPR041881">
    <property type="entry name" value="PqqD_sf"/>
</dbReference>
<evidence type="ECO:0000313" key="1">
    <source>
        <dbReference type="EMBL" id="GHI40286.1"/>
    </source>
</evidence>
<dbReference type="EMBL" id="BNDY01000017">
    <property type="protein sequence ID" value="GHI40286.1"/>
    <property type="molecule type" value="Genomic_DNA"/>
</dbReference>
<evidence type="ECO:0000313" key="2">
    <source>
        <dbReference type="Proteomes" id="UP001050808"/>
    </source>
</evidence>
<organism evidence="1 2">
    <name type="scientific">Streptomyces violascens</name>
    <dbReference type="NCBI Taxonomy" id="67381"/>
    <lineage>
        <taxon>Bacteria</taxon>
        <taxon>Bacillati</taxon>
        <taxon>Actinomycetota</taxon>
        <taxon>Actinomycetes</taxon>
        <taxon>Kitasatosporales</taxon>
        <taxon>Streptomycetaceae</taxon>
        <taxon>Streptomyces</taxon>
    </lineage>
</organism>
<gene>
    <name evidence="1" type="ORF">Sviol_46940</name>
</gene>
<accession>A0ABQ3QSN2</accession>
<comment type="caution">
    <text evidence="1">The sequence shown here is derived from an EMBL/GenBank/DDBJ whole genome shotgun (WGS) entry which is preliminary data.</text>
</comment>
<dbReference type="Pfam" id="PF05402">
    <property type="entry name" value="PqqD"/>
    <property type="match status" value="1"/>
</dbReference>
<name>A0ABQ3QSN2_9ACTN</name>
<dbReference type="RefSeq" id="WP_189967997.1">
    <property type="nucleotide sequence ID" value="NZ_BMUA01000021.1"/>
</dbReference>
<dbReference type="Proteomes" id="UP001050808">
    <property type="component" value="Unassembled WGS sequence"/>
</dbReference>